<evidence type="ECO:0000313" key="2">
    <source>
        <dbReference type="Proteomes" id="UP001560573"/>
    </source>
</evidence>
<dbReference type="EMBL" id="JAULBC010000003">
    <property type="protein sequence ID" value="MEX6688135.1"/>
    <property type="molecule type" value="Genomic_DNA"/>
</dbReference>
<proteinExistence type="predicted"/>
<dbReference type="RefSeq" id="WP_369329543.1">
    <property type="nucleotide sequence ID" value="NZ_JAULBC010000003.1"/>
</dbReference>
<accession>A0ABV3ZF27</accession>
<evidence type="ECO:0000313" key="1">
    <source>
        <dbReference type="EMBL" id="MEX6688135.1"/>
    </source>
</evidence>
<organism evidence="1 2">
    <name type="scientific">Danxiaibacter flavus</name>
    <dbReference type="NCBI Taxonomy" id="3049108"/>
    <lineage>
        <taxon>Bacteria</taxon>
        <taxon>Pseudomonadati</taxon>
        <taxon>Bacteroidota</taxon>
        <taxon>Chitinophagia</taxon>
        <taxon>Chitinophagales</taxon>
        <taxon>Chitinophagaceae</taxon>
        <taxon>Danxiaibacter</taxon>
    </lineage>
</organism>
<reference evidence="1 2" key="1">
    <citation type="submission" date="2023-07" db="EMBL/GenBank/DDBJ databases">
        <authorList>
            <person name="Lian W.-H."/>
        </authorList>
    </citation>
    <scope>NUCLEOTIDE SEQUENCE [LARGE SCALE GENOMIC DNA]</scope>
    <source>
        <strain evidence="1 2">SYSU DXS3180</strain>
    </source>
</reference>
<keyword evidence="2" id="KW-1185">Reference proteome</keyword>
<dbReference type="Proteomes" id="UP001560573">
    <property type="component" value="Unassembled WGS sequence"/>
</dbReference>
<gene>
    <name evidence="1" type="ORF">QTN47_11550</name>
</gene>
<sequence>MNCIGHPQMPPGPLDSEAAQLHVRDFFKADFLSRHPDGIVISELEYMGRTTFPSATPTPLRIRGKSRINEILDALSHDFRRWVKKNDYRKCDILGIADDGLTAELLEVTTAENQLSAITQVNSKIDILTRTVNRIHKLHVDWRPSSWRPGAGQMYRLLELNAMRQRYICYQPTFRRAAPNGVILYEIHVVQPKPVCVPQRFKERARSAMHKLKTIDNSAYEFLRDNDDVSDWVKGLAIVAGGALIIVAAIDPIPGDEVAAAAFAESLIAASR</sequence>
<comment type="caution">
    <text evidence="1">The sequence shown here is derived from an EMBL/GenBank/DDBJ whole genome shotgun (WGS) entry which is preliminary data.</text>
</comment>
<name>A0ABV3ZF27_9BACT</name>
<protein>
    <submittedName>
        <fullName evidence="1">Uncharacterized protein</fullName>
    </submittedName>
</protein>